<organism evidence="8">
    <name type="scientific">Psilocybe cubensis</name>
    <name type="common">Psychedelic mushroom</name>
    <name type="synonym">Stropharia cubensis</name>
    <dbReference type="NCBI Taxonomy" id="181762"/>
    <lineage>
        <taxon>Eukaryota</taxon>
        <taxon>Fungi</taxon>
        <taxon>Dikarya</taxon>
        <taxon>Basidiomycota</taxon>
        <taxon>Agaricomycotina</taxon>
        <taxon>Agaricomycetes</taxon>
        <taxon>Agaricomycetidae</taxon>
        <taxon>Agaricales</taxon>
        <taxon>Agaricineae</taxon>
        <taxon>Strophariaceae</taxon>
        <taxon>Psilocybe</taxon>
    </lineage>
</organism>
<comment type="caution">
    <text evidence="8">The sequence shown here is derived from an EMBL/GenBank/DDBJ whole genome shotgun (WGS) entry which is preliminary data.</text>
</comment>
<dbReference type="SUPFAM" id="SSF103473">
    <property type="entry name" value="MFS general substrate transporter"/>
    <property type="match status" value="1"/>
</dbReference>
<evidence type="ECO:0000256" key="4">
    <source>
        <dbReference type="ARBA" id="ARBA00022989"/>
    </source>
</evidence>
<dbReference type="EMBL" id="JAFIQS010000004">
    <property type="protein sequence ID" value="KAG5170562.1"/>
    <property type="molecule type" value="Genomic_DNA"/>
</dbReference>
<comment type="subcellular location">
    <subcellularLocation>
        <location evidence="1">Membrane</location>
        <topology evidence="1">Multi-pass membrane protein</topology>
    </subcellularLocation>
</comment>
<name>A0A8H7Y173_PSICU</name>
<evidence type="ECO:0000256" key="5">
    <source>
        <dbReference type="ARBA" id="ARBA00023136"/>
    </source>
</evidence>
<sequence>MVMEGNLPAQLRIFQQEMTAQVDEETPLLEGNGKQRPTPLPAFQFSIVLFLQLAEPLTSHVIYPFAPQLIRDLGITNGRESQVGYYVGLMAYAYMPIAWSTGGTLGPIIGGSLARPADRFPTLFGNNEFLKKYPYFLPCAVPATFSALAWVVTYLYLKETVSAPTPISEFLGIKKGKALDMEEADSAPSGSKNSSSVNDAEKPLPLRKLLTGRVIVAAGNYAALSLVDISFRAIQPLFLSTPIELGGLGLPPSTIGNLLSIFGILNGVFQVFFFAKINDTWGSKNVFICGIASAVPVFASFPVINYLARAQGYSTLVWAVVGFQIVISIALSLSYGAIFIFISTASPNRASLGATNGLSQMTVSIMRAIGPAAANSLFSLSIDKNYLGGNMVYYILLSIVAISLYIASLLPQKIELIRVANKTPLNSAPGLTSFPQQGRAIMPLASTLRKIRPTEHRNGKVLRLQKALQHTNSTQGPASQLRELLKLDNNDPKHIRDIHNDIKRIGEKYLKIELCPAVQAEKLIFVRKEVYSPSIARFQQLVEKYPNTFNTQDSEIRLCLAEPANETLQKLSGLRRGKTVDRKPILQETVSFASSSKNPTNSNGYRDYIVPTRFSSEPGPSTKTDTAGGIPSSPQTLWTTPSRRSNNASRSSIGSMPCTPSSSHGGDAIYHFLDSCLPSMAHLWEDFDAYGLNDEQMLLGVSSWTPEYINSFLHRFANKCRKPVSEMDIEMLQAHFLSYFKGD</sequence>
<reference evidence="8" key="1">
    <citation type="submission" date="2021-02" db="EMBL/GenBank/DDBJ databases">
        <title>Psilocybe cubensis genome.</title>
        <authorList>
            <person name="Mckernan K.J."/>
            <person name="Crawford S."/>
            <person name="Trippe A."/>
            <person name="Kane L.T."/>
            <person name="Mclaughlin S."/>
        </authorList>
    </citation>
    <scope>NUCLEOTIDE SEQUENCE [LARGE SCALE GENOMIC DNA]</scope>
    <source>
        <strain evidence="8">MGC-MH-2018</strain>
    </source>
</reference>
<feature type="region of interest" description="Disordered" evidence="6">
    <location>
        <begin position="612"/>
        <end position="659"/>
    </location>
</feature>
<feature type="transmembrane region" description="Helical" evidence="7">
    <location>
        <begin position="254"/>
        <end position="274"/>
    </location>
</feature>
<keyword evidence="2" id="KW-0813">Transport</keyword>
<feature type="transmembrane region" description="Helical" evidence="7">
    <location>
        <begin position="135"/>
        <end position="157"/>
    </location>
</feature>
<dbReference type="InterPro" id="IPR036259">
    <property type="entry name" value="MFS_trans_sf"/>
</dbReference>
<feature type="transmembrane region" description="Helical" evidence="7">
    <location>
        <begin position="316"/>
        <end position="342"/>
    </location>
</feature>
<proteinExistence type="predicted"/>
<evidence type="ECO:0000256" key="1">
    <source>
        <dbReference type="ARBA" id="ARBA00004141"/>
    </source>
</evidence>
<evidence type="ECO:0000256" key="2">
    <source>
        <dbReference type="ARBA" id="ARBA00022448"/>
    </source>
</evidence>
<feature type="transmembrane region" description="Helical" evidence="7">
    <location>
        <begin position="391"/>
        <end position="410"/>
    </location>
</feature>
<evidence type="ECO:0000256" key="7">
    <source>
        <dbReference type="SAM" id="Phobius"/>
    </source>
</evidence>
<dbReference type="AlphaFoldDB" id="A0A8H7Y173"/>
<feature type="compositionally biased region" description="Polar residues" evidence="6">
    <location>
        <begin position="632"/>
        <end position="641"/>
    </location>
</feature>
<feature type="compositionally biased region" description="Polar residues" evidence="6">
    <location>
        <begin position="613"/>
        <end position="625"/>
    </location>
</feature>
<dbReference type="Gene3D" id="1.20.1250.20">
    <property type="entry name" value="MFS general substrate transporter like domains"/>
    <property type="match status" value="1"/>
</dbReference>
<keyword evidence="5 7" id="KW-0472">Membrane</keyword>
<dbReference type="GO" id="GO:0016020">
    <property type="term" value="C:membrane"/>
    <property type="evidence" value="ECO:0007669"/>
    <property type="project" value="UniProtKB-SubCell"/>
</dbReference>
<dbReference type="PANTHER" id="PTHR23504">
    <property type="entry name" value="MAJOR FACILITATOR SUPERFAMILY DOMAIN-CONTAINING PROTEIN 10"/>
    <property type="match status" value="1"/>
</dbReference>
<evidence type="ECO:0000313" key="8">
    <source>
        <dbReference type="EMBL" id="KAG5170562.1"/>
    </source>
</evidence>
<keyword evidence="3 7" id="KW-0812">Transmembrane</keyword>
<evidence type="ECO:0008006" key="9">
    <source>
        <dbReference type="Google" id="ProtNLM"/>
    </source>
</evidence>
<protein>
    <recommendedName>
        <fullName evidence="9">Major facilitator superfamily (MFS) profile domain-containing protein</fullName>
    </recommendedName>
</protein>
<evidence type="ECO:0000256" key="6">
    <source>
        <dbReference type="SAM" id="MobiDB-lite"/>
    </source>
</evidence>
<feature type="transmembrane region" description="Helical" evidence="7">
    <location>
        <begin position="286"/>
        <end position="304"/>
    </location>
</feature>
<evidence type="ECO:0000256" key="3">
    <source>
        <dbReference type="ARBA" id="ARBA00022692"/>
    </source>
</evidence>
<feature type="compositionally biased region" description="Low complexity" evidence="6">
    <location>
        <begin position="642"/>
        <end position="652"/>
    </location>
</feature>
<accession>A0A8H7Y173</accession>
<keyword evidence="4 7" id="KW-1133">Transmembrane helix</keyword>
<gene>
    <name evidence="8" type="ORF">JR316_004951</name>
</gene>
<dbReference type="PANTHER" id="PTHR23504:SF15">
    <property type="entry name" value="MAJOR FACILITATOR SUPERFAMILY (MFS) PROFILE DOMAIN-CONTAINING PROTEIN"/>
    <property type="match status" value="1"/>
</dbReference>